<dbReference type="GO" id="GO:1990904">
    <property type="term" value="C:ribonucleoprotein complex"/>
    <property type="evidence" value="ECO:0007669"/>
    <property type="project" value="UniProtKB-KW"/>
</dbReference>
<dbReference type="GO" id="GO:0005840">
    <property type="term" value="C:ribosome"/>
    <property type="evidence" value="ECO:0007669"/>
    <property type="project" value="UniProtKB-KW"/>
</dbReference>
<keyword evidence="5" id="KW-1185">Reference proteome</keyword>
<dbReference type="SUPFAM" id="SSF160369">
    <property type="entry name" value="Ribosomal protein L10-like"/>
    <property type="match status" value="1"/>
</dbReference>
<evidence type="ECO:0000256" key="2">
    <source>
        <dbReference type="ARBA" id="ARBA00022980"/>
    </source>
</evidence>
<evidence type="ECO:0000256" key="3">
    <source>
        <dbReference type="ARBA" id="ARBA00023274"/>
    </source>
</evidence>
<reference evidence="4 5" key="1">
    <citation type="journal article" date="2023" name="Elife">
        <title>Identification of key yeast species and microbe-microbe interactions impacting larval growth of Drosophila in the wild.</title>
        <authorList>
            <person name="Mure A."/>
            <person name="Sugiura Y."/>
            <person name="Maeda R."/>
            <person name="Honda K."/>
            <person name="Sakurai N."/>
            <person name="Takahashi Y."/>
            <person name="Watada M."/>
            <person name="Katoh T."/>
            <person name="Gotoh A."/>
            <person name="Gotoh Y."/>
            <person name="Taniguchi I."/>
            <person name="Nakamura K."/>
            <person name="Hayashi T."/>
            <person name="Katayama T."/>
            <person name="Uemura T."/>
            <person name="Hattori Y."/>
        </authorList>
    </citation>
    <scope>NUCLEOTIDE SEQUENCE [LARGE SCALE GENOMIC DNA]</scope>
    <source>
        <strain evidence="4 5">SB-73</strain>
    </source>
</reference>
<dbReference type="InterPro" id="IPR047865">
    <property type="entry name" value="Ribosomal_uL10_bac_type"/>
</dbReference>
<dbReference type="EMBL" id="BTGC01000003">
    <property type="protein sequence ID" value="GMM50498.1"/>
    <property type="molecule type" value="Genomic_DNA"/>
</dbReference>
<comment type="similarity">
    <text evidence="1">Belongs to the universal ribosomal protein uL10 family.</text>
</comment>
<protein>
    <submittedName>
        <fullName evidence="4">Mitochondrial 54S ribosomal protein YmL11</fullName>
    </submittedName>
</protein>
<keyword evidence="3" id="KW-0687">Ribonucleoprotein</keyword>
<dbReference type="Proteomes" id="UP001362899">
    <property type="component" value="Unassembled WGS sequence"/>
</dbReference>
<dbReference type="Gene3D" id="3.30.70.1730">
    <property type="match status" value="1"/>
</dbReference>
<dbReference type="PANTHER" id="PTHR11560">
    <property type="entry name" value="39S RIBOSOMAL PROTEIN L10, MITOCHONDRIAL"/>
    <property type="match status" value="1"/>
</dbReference>
<evidence type="ECO:0000313" key="4">
    <source>
        <dbReference type="EMBL" id="GMM50498.1"/>
    </source>
</evidence>
<sequence length="189" mass="21146">MQKYAGRKAYLLSTYKRLLTENNVVLALQNSTLVDEEDRKLRLDLKKAGAQFTVVRSSILRVALRQEDQINNNTEQKNIKAVPVPSSFSQLFKGPTAVVSLRDLEPTQLKSVVSIIDKLSPKLVLLAGVVNGEDKVLFRKELDRLKELPSLPILRAQLTSLLQMAGGQRIVQTLQQPAQTLASDLSRRE</sequence>
<proteinExistence type="inferred from homology"/>
<dbReference type="AlphaFoldDB" id="A0AAV5RH76"/>
<keyword evidence="2 4" id="KW-0689">Ribosomal protein</keyword>
<dbReference type="Pfam" id="PF00466">
    <property type="entry name" value="Ribosomal_L10"/>
    <property type="match status" value="1"/>
</dbReference>
<accession>A0AAV5RH76</accession>
<evidence type="ECO:0000313" key="5">
    <source>
        <dbReference type="Proteomes" id="UP001362899"/>
    </source>
</evidence>
<dbReference type="InterPro" id="IPR001790">
    <property type="entry name" value="Ribosomal_uL10"/>
</dbReference>
<name>A0AAV5RH76_STABA</name>
<gene>
    <name evidence="4" type="ORF">DASB73_014560</name>
</gene>
<dbReference type="InterPro" id="IPR043141">
    <property type="entry name" value="Ribosomal_uL10-like_sf"/>
</dbReference>
<comment type="caution">
    <text evidence="4">The sequence shown here is derived from an EMBL/GenBank/DDBJ whole genome shotgun (WGS) entry which is preliminary data.</text>
</comment>
<organism evidence="4 5">
    <name type="scientific">Starmerella bacillaris</name>
    <name type="common">Yeast</name>
    <name type="synonym">Candida zemplinina</name>
    <dbReference type="NCBI Taxonomy" id="1247836"/>
    <lineage>
        <taxon>Eukaryota</taxon>
        <taxon>Fungi</taxon>
        <taxon>Dikarya</taxon>
        <taxon>Ascomycota</taxon>
        <taxon>Saccharomycotina</taxon>
        <taxon>Dipodascomycetes</taxon>
        <taxon>Dipodascales</taxon>
        <taxon>Trichomonascaceae</taxon>
        <taxon>Starmerella</taxon>
    </lineage>
</organism>
<evidence type="ECO:0000256" key="1">
    <source>
        <dbReference type="ARBA" id="ARBA00008889"/>
    </source>
</evidence>